<reference evidence="2 3" key="1">
    <citation type="submission" date="2014-06" db="EMBL/GenBank/DDBJ databases">
        <authorList>
            <consortium name="DOE Joint Genome Institute"/>
            <person name="Kuo A."/>
            <person name="Kohler A."/>
            <person name="Nagy L.G."/>
            <person name="Floudas D."/>
            <person name="Copeland A."/>
            <person name="Barry K.W."/>
            <person name="Cichocki N."/>
            <person name="Veneault-Fourrey C."/>
            <person name="LaButti K."/>
            <person name="Lindquist E.A."/>
            <person name="Lipzen A."/>
            <person name="Lundell T."/>
            <person name="Morin E."/>
            <person name="Murat C."/>
            <person name="Sun H."/>
            <person name="Tunlid A."/>
            <person name="Henrissat B."/>
            <person name="Grigoriev I.V."/>
            <person name="Hibbett D.S."/>
            <person name="Martin F."/>
            <person name="Nordberg H.P."/>
            <person name="Cantor M.N."/>
            <person name="Hua S.X."/>
        </authorList>
    </citation>
    <scope>NUCLEOTIDE SEQUENCE [LARGE SCALE GENOMIC DNA]</scope>
    <source>
        <strain evidence="2 3">ATCC 200175</strain>
    </source>
</reference>
<dbReference type="HOGENOM" id="CLU_142421_0_0_1"/>
<keyword evidence="3" id="KW-1185">Reference proteome</keyword>
<feature type="non-terminal residue" evidence="2">
    <location>
        <position position="108"/>
    </location>
</feature>
<accession>A0A0C9TLJ7</accession>
<proteinExistence type="predicted"/>
<feature type="non-terminal residue" evidence="2">
    <location>
        <position position="1"/>
    </location>
</feature>
<sequence>HSLEGNNPLRGTDYLEHAPAANQGIVDGRPEGRQAKGSPVLLDTLVDDDASADNGGDYLTATSTFPGATSHDVHRGLGVPAQGMSSKELRHDGQPGRKHHGQGPEQFG</sequence>
<reference evidence="3" key="2">
    <citation type="submission" date="2015-01" db="EMBL/GenBank/DDBJ databases">
        <title>Evolutionary Origins and Diversification of the Mycorrhizal Mutualists.</title>
        <authorList>
            <consortium name="DOE Joint Genome Institute"/>
            <consortium name="Mycorrhizal Genomics Consortium"/>
            <person name="Kohler A."/>
            <person name="Kuo A."/>
            <person name="Nagy L.G."/>
            <person name="Floudas D."/>
            <person name="Copeland A."/>
            <person name="Barry K.W."/>
            <person name="Cichocki N."/>
            <person name="Veneault-Fourrey C."/>
            <person name="LaButti K."/>
            <person name="Lindquist E.A."/>
            <person name="Lipzen A."/>
            <person name="Lundell T."/>
            <person name="Morin E."/>
            <person name="Murat C."/>
            <person name="Riley R."/>
            <person name="Ohm R."/>
            <person name="Sun H."/>
            <person name="Tunlid A."/>
            <person name="Henrissat B."/>
            <person name="Grigoriev I.V."/>
            <person name="Hibbett D.S."/>
            <person name="Martin F."/>
        </authorList>
    </citation>
    <scope>NUCLEOTIDE SEQUENCE [LARGE SCALE GENOMIC DNA]</scope>
    <source>
        <strain evidence="3">ATCC 200175</strain>
    </source>
</reference>
<dbReference type="OrthoDB" id="3260716at2759"/>
<evidence type="ECO:0000313" key="2">
    <source>
        <dbReference type="EMBL" id="KIJ08622.1"/>
    </source>
</evidence>
<feature type="region of interest" description="Disordered" evidence="1">
    <location>
        <begin position="1"/>
        <end position="108"/>
    </location>
</feature>
<evidence type="ECO:0000256" key="1">
    <source>
        <dbReference type="SAM" id="MobiDB-lite"/>
    </source>
</evidence>
<name>A0A0C9TLJ7_PAXIN</name>
<protein>
    <submittedName>
        <fullName evidence="2">Uncharacterized protein</fullName>
    </submittedName>
</protein>
<organism evidence="2 3">
    <name type="scientific">Paxillus involutus ATCC 200175</name>
    <dbReference type="NCBI Taxonomy" id="664439"/>
    <lineage>
        <taxon>Eukaryota</taxon>
        <taxon>Fungi</taxon>
        <taxon>Dikarya</taxon>
        <taxon>Basidiomycota</taxon>
        <taxon>Agaricomycotina</taxon>
        <taxon>Agaricomycetes</taxon>
        <taxon>Agaricomycetidae</taxon>
        <taxon>Boletales</taxon>
        <taxon>Paxilineae</taxon>
        <taxon>Paxillaceae</taxon>
        <taxon>Paxillus</taxon>
    </lineage>
</organism>
<gene>
    <name evidence="2" type="ORF">PAXINDRAFT_23244</name>
</gene>
<dbReference type="EMBL" id="KN819586">
    <property type="protein sequence ID" value="KIJ08622.1"/>
    <property type="molecule type" value="Genomic_DNA"/>
</dbReference>
<dbReference type="Proteomes" id="UP000053647">
    <property type="component" value="Unassembled WGS sequence"/>
</dbReference>
<evidence type="ECO:0000313" key="3">
    <source>
        <dbReference type="Proteomes" id="UP000053647"/>
    </source>
</evidence>
<dbReference type="AlphaFoldDB" id="A0A0C9TLJ7"/>